<protein>
    <recommendedName>
        <fullName evidence="1">Glycosyltransferase subfamily 4-like N-terminal domain-containing protein</fullName>
    </recommendedName>
</protein>
<gene>
    <name evidence="2" type="ORF">CEN46_12700</name>
</gene>
<evidence type="ECO:0000259" key="1">
    <source>
        <dbReference type="Pfam" id="PF13579"/>
    </source>
</evidence>
<feature type="domain" description="Glycosyltransferase subfamily 4-like N-terminal" evidence="1">
    <location>
        <begin position="15"/>
        <end position="175"/>
    </location>
</feature>
<accession>A0A2N6LFB9</accession>
<dbReference type="SUPFAM" id="SSF53756">
    <property type="entry name" value="UDP-Glycosyltransferase/glycogen phosphorylase"/>
    <property type="match status" value="1"/>
</dbReference>
<dbReference type="Proteomes" id="UP000235081">
    <property type="component" value="Unassembled WGS sequence"/>
</dbReference>
<dbReference type="AlphaFoldDB" id="A0A2N6LFB9"/>
<dbReference type="EMBL" id="NMQE01000362">
    <property type="protein sequence ID" value="PMB22292.1"/>
    <property type="molecule type" value="Genomic_DNA"/>
</dbReference>
<reference evidence="2 3" key="1">
    <citation type="submission" date="2017-07" db="EMBL/GenBank/DDBJ databases">
        <title>Genomes of Fischerella (Mastigocladus) sp. strains.</title>
        <authorList>
            <person name="Miller S.R."/>
        </authorList>
    </citation>
    <scope>NUCLEOTIDE SEQUENCE [LARGE SCALE GENOMIC DNA]</scope>
    <source>
        <strain evidence="2 3">CCMEE 5318</strain>
    </source>
</reference>
<feature type="non-terminal residue" evidence="2">
    <location>
        <position position="196"/>
    </location>
</feature>
<dbReference type="InterPro" id="IPR028098">
    <property type="entry name" value="Glyco_trans_4-like_N"/>
</dbReference>
<proteinExistence type="predicted"/>
<organism evidence="2 3">
    <name type="scientific">Fischerella thermalis CCMEE 5318</name>
    <dbReference type="NCBI Taxonomy" id="2019666"/>
    <lineage>
        <taxon>Bacteria</taxon>
        <taxon>Bacillati</taxon>
        <taxon>Cyanobacteriota</taxon>
        <taxon>Cyanophyceae</taxon>
        <taxon>Nostocales</taxon>
        <taxon>Hapalosiphonaceae</taxon>
        <taxon>Fischerella</taxon>
    </lineage>
</organism>
<comment type="caution">
    <text evidence="2">The sequence shown here is derived from an EMBL/GenBank/DDBJ whole genome shotgun (WGS) entry which is preliminary data.</text>
</comment>
<sequence>MSARVLHIVGDSKYGGGSYVILRLAQMARAVGWEPWVLTTDPLFQQVLAENALPYTNCAVIAREIHPYKDLRALQQLTAYLRAHHFDIVHTHTSKGGFIGRRAAWSAGVPAIIHTVHGFAFHEQSHPLQVRLYAAIERLAARWCHKLVTVSCYHREWALQLKIAPPAKIAAIPNGIDPARVEPTQPLSNIREALGI</sequence>
<dbReference type="Gene3D" id="3.40.50.2000">
    <property type="entry name" value="Glycogen Phosphorylase B"/>
    <property type="match status" value="1"/>
</dbReference>
<evidence type="ECO:0000313" key="2">
    <source>
        <dbReference type="EMBL" id="PMB22292.1"/>
    </source>
</evidence>
<dbReference type="RefSeq" id="WP_180976956.1">
    <property type="nucleotide sequence ID" value="NZ_NMQE01000362.1"/>
</dbReference>
<name>A0A2N6LFB9_9CYAN</name>
<dbReference type="Pfam" id="PF13579">
    <property type="entry name" value="Glyco_trans_4_4"/>
    <property type="match status" value="1"/>
</dbReference>
<evidence type="ECO:0000313" key="3">
    <source>
        <dbReference type="Proteomes" id="UP000235081"/>
    </source>
</evidence>